<organism evidence="15 16">
    <name type="scientific">Enterovibrio coralii</name>
    <dbReference type="NCBI Taxonomy" id="294935"/>
    <lineage>
        <taxon>Bacteria</taxon>
        <taxon>Pseudomonadati</taxon>
        <taxon>Pseudomonadota</taxon>
        <taxon>Gammaproteobacteria</taxon>
        <taxon>Vibrionales</taxon>
        <taxon>Vibrionaceae</taxon>
        <taxon>Enterovibrio</taxon>
    </lineage>
</organism>
<dbReference type="InterPro" id="IPR014777">
    <property type="entry name" value="4pyrrole_Mease_sub1"/>
</dbReference>
<evidence type="ECO:0000256" key="13">
    <source>
        <dbReference type="RuleBase" id="RU003960"/>
    </source>
</evidence>
<keyword evidence="5 13" id="KW-0808">Transferase</keyword>
<dbReference type="FunFam" id="3.30.950.10:FF:000001">
    <property type="entry name" value="Siroheme synthase"/>
    <property type="match status" value="1"/>
</dbReference>
<dbReference type="GO" id="GO:0004851">
    <property type="term" value="F:uroporphyrin-III C-methyltransferase activity"/>
    <property type="evidence" value="ECO:0007669"/>
    <property type="project" value="UniProtKB-EC"/>
</dbReference>
<dbReference type="FunFam" id="3.40.1010.10:FF:000001">
    <property type="entry name" value="Siroheme synthase"/>
    <property type="match status" value="1"/>
</dbReference>
<dbReference type="Gene3D" id="3.30.950.10">
    <property type="entry name" value="Methyltransferase, Cobalt-precorrin-4 Transmethylase, Domain 2"/>
    <property type="match status" value="1"/>
</dbReference>
<dbReference type="PANTHER" id="PTHR45790:SF3">
    <property type="entry name" value="S-ADENOSYL-L-METHIONINE-DEPENDENT UROPORPHYRINOGEN III METHYLTRANSFERASE, CHLOROPLASTIC"/>
    <property type="match status" value="1"/>
</dbReference>
<dbReference type="GO" id="GO:0016829">
    <property type="term" value="F:lyase activity"/>
    <property type="evidence" value="ECO:0007669"/>
    <property type="project" value="UniProtKB-KW"/>
</dbReference>
<evidence type="ECO:0000256" key="3">
    <source>
        <dbReference type="ARBA" id="ARBA00022573"/>
    </source>
</evidence>
<keyword evidence="6" id="KW-0949">S-adenosyl-L-methionine</keyword>
<dbReference type="GO" id="GO:0019354">
    <property type="term" value="P:siroheme biosynthetic process"/>
    <property type="evidence" value="ECO:0007669"/>
    <property type="project" value="UniProtKB-UniPathway"/>
</dbReference>
<evidence type="ECO:0000256" key="5">
    <source>
        <dbReference type="ARBA" id="ARBA00022679"/>
    </source>
</evidence>
<evidence type="ECO:0000256" key="1">
    <source>
        <dbReference type="ARBA" id="ARBA00005879"/>
    </source>
</evidence>
<feature type="domain" description="Tetrapyrrole methylase" evidence="14">
    <location>
        <begin position="1"/>
        <end position="194"/>
    </location>
</feature>
<dbReference type="Proteomes" id="UP000070529">
    <property type="component" value="Unassembled WGS sequence"/>
</dbReference>
<dbReference type="Gene3D" id="3.40.1010.10">
    <property type="entry name" value="Cobalt-precorrin-4 Transmethylase, Domain 1"/>
    <property type="match status" value="1"/>
</dbReference>
<dbReference type="UniPathway" id="UPA00262">
    <property type="reaction ID" value="UER00211"/>
</dbReference>
<comment type="caution">
    <text evidence="15">The sequence shown here is derived from an EMBL/GenBank/DDBJ whole genome shotgun (WGS) entry which is preliminary data.</text>
</comment>
<dbReference type="NCBIfam" id="NF004790">
    <property type="entry name" value="PRK06136.1"/>
    <property type="match status" value="1"/>
</dbReference>
<dbReference type="SUPFAM" id="SSF53790">
    <property type="entry name" value="Tetrapyrrole methylase"/>
    <property type="match status" value="1"/>
</dbReference>
<evidence type="ECO:0000256" key="2">
    <source>
        <dbReference type="ARBA" id="ARBA00012162"/>
    </source>
</evidence>
<dbReference type="InterPro" id="IPR014776">
    <property type="entry name" value="4pyrrole_Mease_sub2"/>
</dbReference>
<keyword evidence="4 13" id="KW-0489">Methyltransferase</keyword>
<keyword evidence="16" id="KW-1185">Reference proteome</keyword>
<evidence type="ECO:0000256" key="12">
    <source>
        <dbReference type="ARBA" id="ARBA00060548"/>
    </source>
</evidence>
<gene>
    <name evidence="15" type="ORF">ATN88_03145</name>
</gene>
<sequence length="237" mass="25303">MKAFRCIQNADVVVYDRLVSAEIVDLIPSGKALIYVGKAKGLHSVPQDKINDILVAEAKAGRTVCRLKGGDSFIFGRGGEEMQVLRDAGVSVEVIPGITAASGCTSYAGIPLTHRGLSQGCTLVTAHAEKELALNWSALASINHTLVFYMGLSKLQFISEKLIAEGMAPNMPIAVIEKGCSVNQRVFVSTLSDVLTAIQDKNLVSPSLIVVGEVVALSSELSWFVTQTQEEIEQLSA</sequence>
<dbReference type="InterPro" id="IPR000878">
    <property type="entry name" value="4pyrrol_Mease"/>
</dbReference>
<evidence type="ECO:0000259" key="14">
    <source>
        <dbReference type="Pfam" id="PF00590"/>
    </source>
</evidence>
<dbReference type="InterPro" id="IPR050161">
    <property type="entry name" value="Siro_Cobalamin_biosynth"/>
</dbReference>
<dbReference type="InterPro" id="IPR003043">
    <property type="entry name" value="Uropor_MeTrfase_CS"/>
</dbReference>
<dbReference type="InterPro" id="IPR006366">
    <property type="entry name" value="CobA/CysG_C"/>
</dbReference>
<keyword evidence="8" id="KW-0456">Lyase</keyword>
<comment type="similarity">
    <text evidence="1 13">Belongs to the precorrin methyltransferase family.</text>
</comment>
<evidence type="ECO:0000256" key="8">
    <source>
        <dbReference type="ARBA" id="ARBA00023239"/>
    </source>
</evidence>
<dbReference type="PROSITE" id="PS00840">
    <property type="entry name" value="SUMT_2"/>
    <property type="match status" value="1"/>
</dbReference>
<dbReference type="EMBL" id="LNTY01000034">
    <property type="protein sequence ID" value="KXF81808.1"/>
    <property type="molecule type" value="Genomic_DNA"/>
</dbReference>
<keyword evidence="3" id="KW-0169">Cobalamin biosynthesis</keyword>
<dbReference type="GO" id="GO:0016491">
    <property type="term" value="F:oxidoreductase activity"/>
    <property type="evidence" value="ECO:0007669"/>
    <property type="project" value="UniProtKB-KW"/>
</dbReference>
<proteinExistence type="inferred from homology"/>
<dbReference type="EC" id="2.1.1.107" evidence="2"/>
<evidence type="ECO:0000313" key="16">
    <source>
        <dbReference type="Proteomes" id="UP000070529"/>
    </source>
</evidence>
<comment type="pathway">
    <text evidence="12">Cofactor biosynthesis; adenosylcobalamin biosynthesis; precorrin-2 from uroporphyrinogen III: step 1/1.</text>
</comment>
<comment type="pathway">
    <text evidence="11">Porphyrin-containing compound metabolism; siroheme biosynthesis; precorrin-2 from uroporphyrinogen III: step 1/1.</text>
</comment>
<dbReference type="CDD" id="cd11642">
    <property type="entry name" value="SUMT"/>
    <property type="match status" value="1"/>
</dbReference>
<dbReference type="InterPro" id="IPR035996">
    <property type="entry name" value="4pyrrol_Methylase_sf"/>
</dbReference>
<dbReference type="STRING" id="294935.ATN88_03145"/>
<accession>A0A135I8Q9</accession>
<protein>
    <recommendedName>
        <fullName evidence="2">uroporphyrinogen-III C-methyltransferase</fullName>
        <ecNumber evidence="2">2.1.1.107</ecNumber>
    </recommendedName>
</protein>
<evidence type="ECO:0000256" key="11">
    <source>
        <dbReference type="ARBA" id="ARBA00025705"/>
    </source>
</evidence>
<dbReference type="GO" id="GO:0032259">
    <property type="term" value="P:methylation"/>
    <property type="evidence" value="ECO:0007669"/>
    <property type="project" value="UniProtKB-KW"/>
</dbReference>
<keyword evidence="7" id="KW-0560">Oxidoreductase</keyword>
<dbReference type="AlphaFoldDB" id="A0A135I8Q9"/>
<evidence type="ECO:0000256" key="4">
    <source>
        <dbReference type="ARBA" id="ARBA00022603"/>
    </source>
</evidence>
<keyword evidence="10" id="KW-0511">Multifunctional enzyme</keyword>
<keyword evidence="9" id="KW-0627">Porphyrin biosynthesis</keyword>
<name>A0A135I8Q9_9GAMM</name>
<dbReference type="NCBIfam" id="TIGR01469">
    <property type="entry name" value="cobA_cysG_Cterm"/>
    <property type="match status" value="1"/>
</dbReference>
<evidence type="ECO:0000256" key="9">
    <source>
        <dbReference type="ARBA" id="ARBA00023244"/>
    </source>
</evidence>
<reference evidence="15 16" key="1">
    <citation type="submission" date="2015-11" db="EMBL/GenBank/DDBJ databases">
        <title>Genomic Taxonomy of the Vibrionaceae.</title>
        <authorList>
            <person name="Gomez-Gil B."/>
            <person name="Enciso-Ibarra J."/>
        </authorList>
    </citation>
    <scope>NUCLEOTIDE SEQUENCE [LARGE SCALE GENOMIC DNA]</scope>
    <source>
        <strain evidence="15 16">CAIM 912</strain>
    </source>
</reference>
<dbReference type="GO" id="GO:0009236">
    <property type="term" value="P:cobalamin biosynthetic process"/>
    <property type="evidence" value="ECO:0007669"/>
    <property type="project" value="UniProtKB-KW"/>
</dbReference>
<evidence type="ECO:0000256" key="7">
    <source>
        <dbReference type="ARBA" id="ARBA00023002"/>
    </source>
</evidence>
<dbReference type="PANTHER" id="PTHR45790">
    <property type="entry name" value="SIROHEME SYNTHASE-RELATED"/>
    <property type="match status" value="1"/>
</dbReference>
<evidence type="ECO:0000313" key="15">
    <source>
        <dbReference type="EMBL" id="KXF81808.1"/>
    </source>
</evidence>
<evidence type="ECO:0000256" key="6">
    <source>
        <dbReference type="ARBA" id="ARBA00022691"/>
    </source>
</evidence>
<evidence type="ECO:0000256" key="10">
    <source>
        <dbReference type="ARBA" id="ARBA00023268"/>
    </source>
</evidence>
<dbReference type="Pfam" id="PF00590">
    <property type="entry name" value="TP_methylase"/>
    <property type="match status" value="1"/>
</dbReference>